<evidence type="ECO:0000313" key="2">
    <source>
        <dbReference type="EMBL" id="NMH60760.1"/>
    </source>
</evidence>
<feature type="transmembrane region" description="Helical" evidence="1">
    <location>
        <begin position="118"/>
        <end position="137"/>
    </location>
</feature>
<protein>
    <recommendedName>
        <fullName evidence="4">DUF2214 family protein</fullName>
    </recommendedName>
</protein>
<feature type="transmembrane region" description="Helical" evidence="1">
    <location>
        <begin position="50"/>
        <end position="73"/>
    </location>
</feature>
<dbReference type="RefSeq" id="WP_169211317.1">
    <property type="nucleotide sequence ID" value="NZ_JAATNW010000006.1"/>
</dbReference>
<evidence type="ECO:0000256" key="1">
    <source>
        <dbReference type="SAM" id="Phobius"/>
    </source>
</evidence>
<name>A0ABX1R681_9ALTE</name>
<sequence length="151" mass="16506">MGRLCLVMAGCASLFASLLHVAIIFRGASWYRTFGAGEQMARLAESGSLYPMAVTSVIALGLFIGALYAFSAANIFNRLPQQKNVLYLLTCIFLIRGAIGMVFVVSPDYYLPAANSSVFWLVSSALCIMLGTSYLLGARWHHKDKHITQFA</sequence>
<gene>
    <name evidence="2" type="ORF">HCJ96_12050</name>
</gene>
<keyword evidence="1" id="KW-0812">Transmembrane</keyword>
<evidence type="ECO:0008006" key="4">
    <source>
        <dbReference type="Google" id="ProtNLM"/>
    </source>
</evidence>
<organism evidence="2 3">
    <name type="scientific">Alteromonas ponticola</name>
    <dbReference type="NCBI Taxonomy" id="2720613"/>
    <lineage>
        <taxon>Bacteria</taxon>
        <taxon>Pseudomonadati</taxon>
        <taxon>Pseudomonadota</taxon>
        <taxon>Gammaproteobacteria</taxon>
        <taxon>Alteromonadales</taxon>
        <taxon>Alteromonadaceae</taxon>
        <taxon>Alteromonas/Salinimonas group</taxon>
        <taxon>Alteromonas</taxon>
    </lineage>
</organism>
<dbReference type="Proteomes" id="UP000709336">
    <property type="component" value="Unassembled WGS sequence"/>
</dbReference>
<evidence type="ECO:0000313" key="3">
    <source>
        <dbReference type="Proteomes" id="UP000709336"/>
    </source>
</evidence>
<accession>A0ABX1R681</accession>
<comment type="caution">
    <text evidence="2">The sequence shown here is derived from an EMBL/GenBank/DDBJ whole genome shotgun (WGS) entry which is preliminary data.</text>
</comment>
<keyword evidence="1" id="KW-1133">Transmembrane helix</keyword>
<keyword evidence="3" id="KW-1185">Reference proteome</keyword>
<proteinExistence type="predicted"/>
<dbReference type="EMBL" id="JAATNW010000006">
    <property type="protein sequence ID" value="NMH60760.1"/>
    <property type="molecule type" value="Genomic_DNA"/>
</dbReference>
<feature type="transmembrane region" description="Helical" evidence="1">
    <location>
        <begin position="85"/>
        <end position="106"/>
    </location>
</feature>
<reference evidence="2 3" key="1">
    <citation type="submission" date="2020-03" db="EMBL/GenBank/DDBJ databases">
        <title>Alteromonas ponticola sp. nov., isolated from seawater.</title>
        <authorList>
            <person name="Yoon J.-H."/>
            <person name="Kim Y.-O."/>
        </authorList>
    </citation>
    <scope>NUCLEOTIDE SEQUENCE [LARGE SCALE GENOMIC DNA]</scope>
    <source>
        <strain evidence="2 3">MYP5</strain>
    </source>
</reference>
<keyword evidence="1" id="KW-0472">Membrane</keyword>